<evidence type="ECO:0000256" key="4">
    <source>
        <dbReference type="ARBA" id="ARBA00022679"/>
    </source>
</evidence>
<evidence type="ECO:0000256" key="1">
    <source>
        <dbReference type="ARBA" id="ARBA00009776"/>
    </source>
</evidence>
<keyword evidence="14" id="KW-1185">Reference proteome</keyword>
<dbReference type="Proteomes" id="UP001329915">
    <property type="component" value="Chromosome"/>
</dbReference>
<dbReference type="GO" id="GO:0004798">
    <property type="term" value="F:dTMP kinase activity"/>
    <property type="evidence" value="ECO:0007669"/>
    <property type="project" value="UniProtKB-UniRule"/>
</dbReference>
<dbReference type="EC" id="2.7.4.9" evidence="2 11"/>
<feature type="domain" description="Thymidylate kinase-like" evidence="12">
    <location>
        <begin position="8"/>
        <end position="196"/>
    </location>
</feature>
<dbReference type="Gene3D" id="3.40.50.300">
    <property type="entry name" value="P-loop containing nucleotide triphosphate hydrolases"/>
    <property type="match status" value="1"/>
</dbReference>
<evidence type="ECO:0000256" key="11">
    <source>
        <dbReference type="HAMAP-Rule" id="MF_00165"/>
    </source>
</evidence>
<comment type="function">
    <text evidence="10 11">Phosphorylation of dTMP to form dTDP in both de novo and salvage pathways of dTTP synthesis.</text>
</comment>
<sequence>MKGIFISFEGPDGGGKTTQITKTAAKLREMGRDVVVTREPGGTDLGESIREILLDPGQKDVSDRAEVLLYAASRAQHVFQVIGPAIKAGKVVLCDRFVDSSIAYQGFGRGLDLDFISSVNLQATEGTVPQLTLLLDIPAEQGLVRAKGTGRPDRMEKEAIKFHREVRQGYLWLKEQHPHRFRLIDATNAPEQVFNKVWAEVAKVLGGFNHEVSSGGGAG</sequence>
<keyword evidence="8 11" id="KW-0067">ATP-binding</keyword>
<evidence type="ECO:0000256" key="7">
    <source>
        <dbReference type="ARBA" id="ARBA00022777"/>
    </source>
</evidence>
<evidence type="ECO:0000259" key="12">
    <source>
        <dbReference type="Pfam" id="PF02223"/>
    </source>
</evidence>
<dbReference type="GO" id="GO:0005524">
    <property type="term" value="F:ATP binding"/>
    <property type="evidence" value="ECO:0007669"/>
    <property type="project" value="UniProtKB-UniRule"/>
</dbReference>
<dbReference type="GO" id="GO:0006233">
    <property type="term" value="P:dTDP biosynthetic process"/>
    <property type="evidence" value="ECO:0007669"/>
    <property type="project" value="InterPro"/>
</dbReference>
<evidence type="ECO:0000256" key="6">
    <source>
        <dbReference type="ARBA" id="ARBA00022741"/>
    </source>
</evidence>
<evidence type="ECO:0000256" key="2">
    <source>
        <dbReference type="ARBA" id="ARBA00012980"/>
    </source>
</evidence>
<name>A0AAU0UHX4_9FIRM</name>
<evidence type="ECO:0000313" key="14">
    <source>
        <dbReference type="Proteomes" id="UP001329915"/>
    </source>
</evidence>
<gene>
    <name evidence="11 13" type="primary">tmk</name>
    <name evidence="13" type="ORF">MFMK1_000286</name>
</gene>
<dbReference type="GO" id="GO:0006235">
    <property type="term" value="P:dTTP biosynthetic process"/>
    <property type="evidence" value="ECO:0007669"/>
    <property type="project" value="UniProtKB-UniRule"/>
</dbReference>
<dbReference type="InterPro" id="IPR018094">
    <property type="entry name" value="Thymidylate_kinase"/>
</dbReference>
<dbReference type="Pfam" id="PF02223">
    <property type="entry name" value="Thymidylate_kin"/>
    <property type="match status" value="1"/>
</dbReference>
<dbReference type="InterPro" id="IPR027417">
    <property type="entry name" value="P-loop_NTPase"/>
</dbReference>
<comment type="similarity">
    <text evidence="1 11">Belongs to the thymidylate kinase family.</text>
</comment>
<dbReference type="EMBL" id="CP121694">
    <property type="protein sequence ID" value="WRO20514.1"/>
    <property type="molecule type" value="Genomic_DNA"/>
</dbReference>
<keyword evidence="7 11" id="KW-0418">Kinase</keyword>
<evidence type="ECO:0000256" key="9">
    <source>
        <dbReference type="ARBA" id="ARBA00048743"/>
    </source>
</evidence>
<protein>
    <recommendedName>
        <fullName evidence="3 11">Thymidylate kinase</fullName>
        <ecNumber evidence="2 11">2.7.4.9</ecNumber>
    </recommendedName>
    <alternativeName>
        <fullName evidence="11">dTMP kinase</fullName>
    </alternativeName>
</protein>
<reference evidence="13 14" key="1">
    <citation type="submission" date="2023-04" db="EMBL/GenBank/DDBJ databases">
        <authorList>
            <person name="Hsu D."/>
        </authorList>
    </citation>
    <scope>NUCLEOTIDE SEQUENCE [LARGE SCALE GENOMIC DNA]</scope>
    <source>
        <strain evidence="13 14">MK1</strain>
    </source>
</reference>
<evidence type="ECO:0000256" key="10">
    <source>
        <dbReference type="ARBA" id="ARBA00057735"/>
    </source>
</evidence>
<dbReference type="GO" id="GO:0006227">
    <property type="term" value="P:dUDP biosynthetic process"/>
    <property type="evidence" value="ECO:0007669"/>
    <property type="project" value="TreeGrafter"/>
</dbReference>
<dbReference type="GO" id="GO:0005829">
    <property type="term" value="C:cytosol"/>
    <property type="evidence" value="ECO:0007669"/>
    <property type="project" value="TreeGrafter"/>
</dbReference>
<organism evidence="13 14">
    <name type="scientific">Metallumcola ferriviriculae</name>
    <dbReference type="NCBI Taxonomy" id="3039180"/>
    <lineage>
        <taxon>Bacteria</taxon>
        <taxon>Bacillati</taxon>
        <taxon>Bacillota</taxon>
        <taxon>Clostridia</taxon>
        <taxon>Neomoorellales</taxon>
        <taxon>Desulfitibacteraceae</taxon>
        <taxon>Metallumcola</taxon>
    </lineage>
</organism>
<keyword evidence="5 11" id="KW-0545">Nucleotide biosynthesis</keyword>
<dbReference type="KEGG" id="dbc:MFMK1_000286"/>
<dbReference type="HAMAP" id="MF_00165">
    <property type="entry name" value="Thymidylate_kinase"/>
    <property type="match status" value="1"/>
</dbReference>
<dbReference type="FunFam" id="3.40.50.300:FF:000225">
    <property type="entry name" value="Thymidylate kinase"/>
    <property type="match status" value="1"/>
</dbReference>
<dbReference type="PANTHER" id="PTHR10344:SF4">
    <property type="entry name" value="UMP-CMP KINASE 2, MITOCHONDRIAL"/>
    <property type="match status" value="1"/>
</dbReference>
<comment type="catalytic activity">
    <reaction evidence="9 11">
        <text>dTMP + ATP = dTDP + ADP</text>
        <dbReference type="Rhea" id="RHEA:13517"/>
        <dbReference type="ChEBI" id="CHEBI:30616"/>
        <dbReference type="ChEBI" id="CHEBI:58369"/>
        <dbReference type="ChEBI" id="CHEBI:63528"/>
        <dbReference type="ChEBI" id="CHEBI:456216"/>
        <dbReference type="EC" id="2.7.4.9"/>
    </reaction>
</comment>
<proteinExistence type="inferred from homology"/>
<accession>A0AAU0UHX4</accession>
<dbReference type="InterPro" id="IPR039430">
    <property type="entry name" value="Thymidylate_kin-like_dom"/>
</dbReference>
<dbReference type="AlphaFoldDB" id="A0AAU0UHX4"/>
<dbReference type="SUPFAM" id="SSF52540">
    <property type="entry name" value="P-loop containing nucleoside triphosphate hydrolases"/>
    <property type="match status" value="1"/>
</dbReference>
<keyword evidence="6 11" id="KW-0547">Nucleotide-binding</keyword>
<dbReference type="InterPro" id="IPR018095">
    <property type="entry name" value="Thymidylate_kin_CS"/>
</dbReference>
<dbReference type="CDD" id="cd01672">
    <property type="entry name" value="TMPK"/>
    <property type="match status" value="1"/>
</dbReference>
<evidence type="ECO:0000313" key="13">
    <source>
        <dbReference type="EMBL" id="WRO20514.1"/>
    </source>
</evidence>
<dbReference type="RefSeq" id="WP_366923408.1">
    <property type="nucleotide sequence ID" value="NZ_CP121694.1"/>
</dbReference>
<evidence type="ECO:0000256" key="3">
    <source>
        <dbReference type="ARBA" id="ARBA00017144"/>
    </source>
</evidence>
<dbReference type="PROSITE" id="PS01331">
    <property type="entry name" value="THYMIDYLATE_KINASE"/>
    <property type="match status" value="1"/>
</dbReference>
<evidence type="ECO:0000256" key="5">
    <source>
        <dbReference type="ARBA" id="ARBA00022727"/>
    </source>
</evidence>
<keyword evidence="4 11" id="KW-0808">Transferase</keyword>
<evidence type="ECO:0000256" key="8">
    <source>
        <dbReference type="ARBA" id="ARBA00022840"/>
    </source>
</evidence>
<dbReference type="NCBIfam" id="TIGR00041">
    <property type="entry name" value="DTMP_kinase"/>
    <property type="match status" value="1"/>
</dbReference>
<dbReference type="PANTHER" id="PTHR10344">
    <property type="entry name" value="THYMIDYLATE KINASE"/>
    <property type="match status" value="1"/>
</dbReference>
<feature type="binding site" evidence="11">
    <location>
        <begin position="10"/>
        <end position="17"/>
    </location>
    <ligand>
        <name>ATP</name>
        <dbReference type="ChEBI" id="CHEBI:30616"/>
    </ligand>
</feature>